<feature type="compositionally biased region" description="Polar residues" evidence="1">
    <location>
        <begin position="63"/>
        <end position="75"/>
    </location>
</feature>
<dbReference type="InterPro" id="IPR008557">
    <property type="entry name" value="PhoX"/>
</dbReference>
<dbReference type="RefSeq" id="WP_092818989.1">
    <property type="nucleotide sequence ID" value="NZ_BAABKJ010000001.1"/>
</dbReference>
<evidence type="ECO:0000256" key="1">
    <source>
        <dbReference type="SAM" id="MobiDB-lite"/>
    </source>
</evidence>
<dbReference type="PANTHER" id="PTHR35399">
    <property type="entry name" value="SLR8030 PROTEIN"/>
    <property type="match status" value="1"/>
</dbReference>
<feature type="compositionally biased region" description="Polar residues" evidence="1">
    <location>
        <begin position="695"/>
        <end position="717"/>
    </location>
</feature>
<dbReference type="SUPFAM" id="SSF63829">
    <property type="entry name" value="Calcium-dependent phosphotriesterase"/>
    <property type="match status" value="1"/>
</dbReference>
<dbReference type="PANTHER" id="PTHR35399:SF2">
    <property type="entry name" value="DUF839 DOMAIN-CONTAINING PROTEIN"/>
    <property type="match status" value="1"/>
</dbReference>
<evidence type="ECO:0000313" key="3">
    <source>
        <dbReference type="Proteomes" id="UP000243468"/>
    </source>
</evidence>
<dbReference type="OrthoDB" id="9801383at2"/>
<dbReference type="Proteomes" id="UP000243468">
    <property type="component" value="Unassembled WGS sequence"/>
</dbReference>
<sequence length="735" mass="80439">MTDFTPYHEDQELDNNTSENIHFRDILEQAITRRSLISKTASGAVALTLASTLTACGSDNDNDTVSVSNPGTTTPPVDPTKLPQKLSFTPVAKNLNDIVTVPEGYEAKVLYAMGDSINQSYAAWDDSQVPSGPSFQFRSGDCHDGMSYFGLNTTTGRYDDTKSDHGLLVLNHEYINQTFLHPTGPTNKGTGPRPEDEVIREVNAHGVSIIHLKKDSKTQAVEILKNSIFNRRITASTPMTFTGVAAGSTLLSTRFSPSGLKTRGTQNNCGNGYTPWGTYLTAEENFIGYFVRNATDDTLRSANEIVALNRYGLKQGAKSRYQWETATGSLEQQDMYDRWNASVIVGKSASEDYRNIPNTFGWIVEIDPFDSRQDPVKRTSLGRFAHEDCRTSRAIEGQNLAFYMGDDSRGEYIYKFVSDAKWDAKDVNGGYAAGDKYMNSGKLYVAKFNSDGTGQWIELSMSNPAISAYTTYKFADQADVVTHARIAADAVGATKMDRPEWVAVNPNNGEVYVTLTNNSNRGTNYVTDAANPRNYTDPEGGKGNVNGHIIRFREDADNTTATTFKWDIYLFGAEAKMLENVNLSGLTDNNDFSSPDGMWFDPRGVLWIQTDDGAYTDVTNCMMLAALPGTMGDGGKATALSGAGTQDTFMGAKVTDENLRRFLTGPKECEITGVTMTPDYKAIFINVQHPGEDSTAYNNATSHWPATQTDPSNTTARPRSATVVITRKDGGVIAG</sequence>
<organism evidence="2 3">
    <name type="scientific">Acinetobacter kookii</name>
    <dbReference type="NCBI Taxonomy" id="1226327"/>
    <lineage>
        <taxon>Bacteria</taxon>
        <taxon>Pseudomonadati</taxon>
        <taxon>Pseudomonadota</taxon>
        <taxon>Gammaproteobacteria</taxon>
        <taxon>Moraxellales</taxon>
        <taxon>Moraxellaceae</taxon>
        <taxon>Acinetobacter</taxon>
    </lineage>
</organism>
<dbReference type="STRING" id="1226327.SAMN05421732_10220"/>
<dbReference type="EMBL" id="FMYO01000002">
    <property type="protein sequence ID" value="SDB94135.1"/>
    <property type="molecule type" value="Genomic_DNA"/>
</dbReference>
<dbReference type="Pfam" id="PF05787">
    <property type="entry name" value="PhoX"/>
    <property type="match status" value="1"/>
</dbReference>
<proteinExistence type="predicted"/>
<protein>
    <recommendedName>
        <fullName evidence="4">Phosphatase</fullName>
    </recommendedName>
</protein>
<gene>
    <name evidence="2" type="ORF">SAMN05421732_10220</name>
</gene>
<feature type="region of interest" description="Disordered" evidence="1">
    <location>
        <begin position="694"/>
        <end position="718"/>
    </location>
</feature>
<reference evidence="3" key="1">
    <citation type="submission" date="2016-09" db="EMBL/GenBank/DDBJ databases">
        <authorList>
            <person name="Varghese N."/>
            <person name="Submissions S."/>
        </authorList>
    </citation>
    <scope>NUCLEOTIDE SEQUENCE [LARGE SCALE GENOMIC DNA]</scope>
    <source>
        <strain evidence="3">ANC 4667</strain>
    </source>
</reference>
<name>A0A1G6HJP3_9GAMM</name>
<feature type="region of interest" description="Disordered" evidence="1">
    <location>
        <begin position="58"/>
        <end position="77"/>
    </location>
</feature>
<keyword evidence="3" id="KW-1185">Reference proteome</keyword>
<dbReference type="AlphaFoldDB" id="A0A1G6HJP3"/>
<evidence type="ECO:0000313" key="2">
    <source>
        <dbReference type="EMBL" id="SDB94135.1"/>
    </source>
</evidence>
<evidence type="ECO:0008006" key="4">
    <source>
        <dbReference type="Google" id="ProtNLM"/>
    </source>
</evidence>
<accession>A0A1G6HJP3</accession>